<evidence type="ECO:0000313" key="2">
    <source>
        <dbReference type="EMBL" id="AUO30918.1"/>
    </source>
</evidence>
<name>A0A3G1LWY5_HELPX</name>
<reference evidence="2" key="1">
    <citation type="journal article" date="2017" name="Helicobacter">
        <title>The expression of Helicobacter pylori tfs plasticity zone cluster is regulated by pH and adherence, and its composition is associated with differential gastric IL-8 secretion.</title>
        <authorList>
            <person name="Silva B."/>
            <person name="Nunes A."/>
            <person name="Vale F.F."/>
            <person name="Rocha R."/>
            <person name="Gomes J.P."/>
            <person name="Dias R."/>
            <person name="Oleastro M."/>
        </authorList>
    </citation>
    <scope>NUCLEOTIDE SEQUENCE</scope>
    <source>
        <strain evidence="2">Hp655/99</strain>
    </source>
</reference>
<accession>A0A3G1LWY5</accession>
<keyword evidence="1" id="KW-0812">Transmembrane</keyword>
<evidence type="ECO:0000256" key="1">
    <source>
        <dbReference type="SAM" id="Phobius"/>
    </source>
</evidence>
<keyword evidence="1" id="KW-0472">Membrane</keyword>
<organism evidence="2">
    <name type="scientific">Helicobacter pylori</name>
    <name type="common">Campylobacter pylori</name>
    <dbReference type="NCBI Taxonomy" id="210"/>
    <lineage>
        <taxon>Bacteria</taxon>
        <taxon>Pseudomonadati</taxon>
        <taxon>Campylobacterota</taxon>
        <taxon>Epsilonproteobacteria</taxon>
        <taxon>Campylobacterales</taxon>
        <taxon>Helicobacteraceae</taxon>
        <taxon>Helicobacter</taxon>
    </lineage>
</organism>
<dbReference type="AlphaFoldDB" id="A0A3G1LWY5"/>
<dbReference type="EMBL" id="KX838295">
    <property type="protein sequence ID" value="AUO30918.1"/>
    <property type="molecule type" value="Genomic_DNA"/>
</dbReference>
<keyword evidence="1" id="KW-1133">Transmembrane helix</keyword>
<proteinExistence type="predicted"/>
<protein>
    <submittedName>
        <fullName evidence="2">Uncharacterized protein</fullName>
    </submittedName>
</protein>
<feature type="transmembrane region" description="Helical" evidence="1">
    <location>
        <begin position="16"/>
        <end position="34"/>
    </location>
</feature>
<sequence>MIKITNERFKNKKNQFLVRFLALFYVAKVSLQMGKLL</sequence>